<protein>
    <submittedName>
        <fullName evidence="1">Uncharacterized protein</fullName>
    </submittedName>
</protein>
<comment type="caution">
    <text evidence="1">The sequence shown here is derived from an EMBL/GenBank/DDBJ whole genome shotgun (WGS) entry which is preliminary data.</text>
</comment>
<evidence type="ECO:0000313" key="2">
    <source>
        <dbReference type="Proteomes" id="UP000321363"/>
    </source>
</evidence>
<dbReference type="Proteomes" id="UP000321363">
    <property type="component" value="Unassembled WGS sequence"/>
</dbReference>
<proteinExistence type="predicted"/>
<dbReference type="RefSeq" id="WP_146945606.1">
    <property type="nucleotide sequence ID" value="NZ_VOQF01000001.1"/>
</dbReference>
<keyword evidence="2" id="KW-1185">Reference proteome</keyword>
<name>A0A5C6W749_9BACI</name>
<accession>A0A5C6W749</accession>
<reference evidence="1 2" key="1">
    <citation type="journal article" date="2005" name="Int. J. Syst. Evol. Microbiol.">
        <title>Bacillus litoralis sp. nov., isolated from a tidal flat of the Yellow Sea in Korea.</title>
        <authorList>
            <person name="Yoon J.H."/>
            <person name="Oh T.K."/>
        </authorList>
    </citation>
    <scope>NUCLEOTIDE SEQUENCE [LARGE SCALE GENOMIC DNA]</scope>
    <source>
        <strain evidence="1 2">SW-211</strain>
    </source>
</reference>
<dbReference type="EMBL" id="VOQF01000001">
    <property type="protein sequence ID" value="TXC92745.1"/>
    <property type="molecule type" value="Genomic_DNA"/>
</dbReference>
<dbReference type="OrthoDB" id="1691135at2"/>
<gene>
    <name evidence="1" type="ORF">FS935_00630</name>
</gene>
<dbReference type="AlphaFoldDB" id="A0A5C6W749"/>
<sequence length="122" mass="13899">MCSCLYCNNFVEACKHLDTSVAKLFNELGINPAMPAHLSQFPTEETMTKLYIGNYHLVGRVLEGALSTSSNWNETNTIEIENFIFGFSEDLEFVPESFPNPVLQLDFEAEIQWVLDEKIDEN</sequence>
<evidence type="ECO:0000313" key="1">
    <source>
        <dbReference type="EMBL" id="TXC92745.1"/>
    </source>
</evidence>
<organism evidence="1 2">
    <name type="scientific">Metabacillus litoralis</name>
    <dbReference type="NCBI Taxonomy" id="152268"/>
    <lineage>
        <taxon>Bacteria</taxon>
        <taxon>Bacillati</taxon>
        <taxon>Bacillota</taxon>
        <taxon>Bacilli</taxon>
        <taxon>Bacillales</taxon>
        <taxon>Bacillaceae</taxon>
        <taxon>Metabacillus</taxon>
    </lineage>
</organism>